<keyword evidence="3" id="KW-0805">Transcription regulation</keyword>
<evidence type="ECO:0000313" key="8">
    <source>
        <dbReference type="EMBL" id="KAF4306344.1"/>
    </source>
</evidence>
<feature type="region of interest" description="Disordered" evidence="6">
    <location>
        <begin position="1"/>
        <end position="34"/>
    </location>
</feature>
<organism evidence="8 9">
    <name type="scientific">Botryosphaeria dothidea</name>
    <dbReference type="NCBI Taxonomy" id="55169"/>
    <lineage>
        <taxon>Eukaryota</taxon>
        <taxon>Fungi</taxon>
        <taxon>Dikarya</taxon>
        <taxon>Ascomycota</taxon>
        <taxon>Pezizomycotina</taxon>
        <taxon>Dothideomycetes</taxon>
        <taxon>Dothideomycetes incertae sedis</taxon>
        <taxon>Botryosphaeriales</taxon>
        <taxon>Botryosphaeriaceae</taxon>
        <taxon>Botryosphaeria</taxon>
    </lineage>
</organism>
<accession>A0A8H4ISM8</accession>
<evidence type="ECO:0000256" key="2">
    <source>
        <dbReference type="ARBA" id="ARBA00022833"/>
    </source>
</evidence>
<dbReference type="Proteomes" id="UP000572817">
    <property type="component" value="Unassembled WGS sequence"/>
</dbReference>
<evidence type="ECO:0000256" key="6">
    <source>
        <dbReference type="SAM" id="MobiDB-lite"/>
    </source>
</evidence>
<feature type="domain" description="Xylanolytic transcriptional activator regulatory" evidence="7">
    <location>
        <begin position="49"/>
        <end position="260"/>
    </location>
</feature>
<dbReference type="GO" id="GO:0008270">
    <property type="term" value="F:zinc ion binding"/>
    <property type="evidence" value="ECO:0007669"/>
    <property type="project" value="InterPro"/>
</dbReference>
<evidence type="ECO:0000256" key="3">
    <source>
        <dbReference type="ARBA" id="ARBA00023015"/>
    </source>
</evidence>
<gene>
    <name evidence="8" type="ORF">GTA08_BOTSDO04894</name>
</gene>
<evidence type="ECO:0000313" key="9">
    <source>
        <dbReference type="Proteomes" id="UP000572817"/>
    </source>
</evidence>
<evidence type="ECO:0000259" key="7">
    <source>
        <dbReference type="Pfam" id="PF04082"/>
    </source>
</evidence>
<evidence type="ECO:0000256" key="5">
    <source>
        <dbReference type="ARBA" id="ARBA00023242"/>
    </source>
</evidence>
<comment type="caution">
    <text evidence="8">The sequence shown here is derived from an EMBL/GenBank/DDBJ whole genome shotgun (WGS) entry which is preliminary data.</text>
</comment>
<dbReference type="PANTHER" id="PTHR47660:SF2">
    <property type="entry name" value="TRANSCRIPTION FACTOR WITH C2H2 AND ZN(2)-CYS(6) DNA BINDING DOMAIN (EUROFUNG)"/>
    <property type="match status" value="1"/>
</dbReference>
<sequence length="593" mass="64447">MATVPSEPSVDDADNTSVDETSLRDVTLNDEPESDRFGLPEATIARYVRSYFLHFHRSFPILHRPTFSLHAAPNSLLKIVVAIGTLYAVSESSQTESESALEEADKLWASGRKELKSIVLKDSKEVRESWVIQAFLLYIVYGVYRDDGSRLQKSRAMLRTLVDLLRDLELFHQTLTAEEDSAWETDLSPDLDGNENLLDAKWAAFISKESLKLSLYALVFLDSHIFKTCNLRPMISAIELGWELPHAATLWEANASRVWLERLYQDGCGATVSFDTTTKYEFQGNSTKSLTVATQSLMSASPCPHLTAALAASPFATLCVAANLDCLVQDFTRCYYQLAPSLSDPSAFHILSQSQNKLVAAALRALSGAKAAAADARQYADLWHAVDLLGVSVKAGLCAPDDLLIGGIVDTGIAAGLATSAHLTLGSYFAARRSTQAAGAAQELDGAAGLGLLAQLMPALGLAAERTHEAVRGEGPWATVVTIRLLLTLWKALRHVVQHLRRSASAGSTAVSAFDPARVTLQAVAGSVEEHMKSFAPSHEVGSEQGVSGDEFDYHERRVLLLASEICKRRQIWPVGPSMATIFEEVMNGIAQV</sequence>
<evidence type="ECO:0000256" key="4">
    <source>
        <dbReference type="ARBA" id="ARBA00023163"/>
    </source>
</evidence>
<protein>
    <submittedName>
        <fullName evidence="8">C6 transcription factor</fullName>
    </submittedName>
</protein>
<proteinExistence type="predicted"/>
<keyword evidence="1" id="KW-0479">Metal-binding</keyword>
<keyword evidence="9" id="KW-1185">Reference proteome</keyword>
<evidence type="ECO:0000256" key="1">
    <source>
        <dbReference type="ARBA" id="ARBA00022723"/>
    </source>
</evidence>
<dbReference type="PANTHER" id="PTHR47660">
    <property type="entry name" value="TRANSCRIPTION FACTOR WITH C2H2 AND ZN(2)-CYS(6) DNA BINDING DOMAIN (EUROFUNG)-RELATED-RELATED"/>
    <property type="match status" value="1"/>
</dbReference>
<keyword evidence="4" id="KW-0804">Transcription</keyword>
<dbReference type="InterPro" id="IPR007219">
    <property type="entry name" value="XnlR_reg_dom"/>
</dbReference>
<dbReference type="EMBL" id="WWBZ02000033">
    <property type="protein sequence ID" value="KAF4306344.1"/>
    <property type="molecule type" value="Genomic_DNA"/>
</dbReference>
<dbReference type="CDD" id="cd12148">
    <property type="entry name" value="fungal_TF_MHR"/>
    <property type="match status" value="1"/>
</dbReference>
<dbReference type="GO" id="GO:0006351">
    <property type="term" value="P:DNA-templated transcription"/>
    <property type="evidence" value="ECO:0007669"/>
    <property type="project" value="InterPro"/>
</dbReference>
<keyword evidence="2" id="KW-0862">Zinc</keyword>
<dbReference type="GO" id="GO:0003677">
    <property type="term" value="F:DNA binding"/>
    <property type="evidence" value="ECO:0007669"/>
    <property type="project" value="InterPro"/>
</dbReference>
<dbReference type="OrthoDB" id="8117402at2759"/>
<dbReference type="AlphaFoldDB" id="A0A8H4ISM8"/>
<name>A0A8H4ISM8_9PEZI</name>
<keyword evidence="5" id="KW-0539">Nucleus</keyword>
<dbReference type="Pfam" id="PF04082">
    <property type="entry name" value="Fungal_trans"/>
    <property type="match status" value="1"/>
</dbReference>
<reference evidence="8" key="1">
    <citation type="submission" date="2020-04" db="EMBL/GenBank/DDBJ databases">
        <title>Genome Assembly and Annotation of Botryosphaeria dothidea sdau 11-99, a Latent Pathogen of Apple Fruit Ring Rot in China.</title>
        <authorList>
            <person name="Yu C."/>
            <person name="Diao Y."/>
            <person name="Lu Q."/>
            <person name="Zhao J."/>
            <person name="Cui S."/>
            <person name="Peng C."/>
            <person name="He B."/>
            <person name="Liu H."/>
        </authorList>
    </citation>
    <scope>NUCLEOTIDE SEQUENCE [LARGE SCALE GENOMIC DNA]</scope>
    <source>
        <strain evidence="8">Sdau11-99</strain>
    </source>
</reference>